<dbReference type="InterPro" id="IPR058163">
    <property type="entry name" value="LysR-type_TF_proteobact-type"/>
</dbReference>
<keyword evidence="5" id="KW-0804">Transcription</keyword>
<dbReference type="PROSITE" id="PS50931">
    <property type="entry name" value="HTH_LYSR"/>
    <property type="match status" value="1"/>
</dbReference>
<dbReference type="PANTHER" id="PTHR30537:SF5">
    <property type="entry name" value="HTH-TYPE TRANSCRIPTIONAL ACTIVATOR TTDR-RELATED"/>
    <property type="match status" value="1"/>
</dbReference>
<keyword evidence="8" id="KW-1185">Reference proteome</keyword>
<dbReference type="CDD" id="cd08422">
    <property type="entry name" value="PBP2_CrgA_like"/>
    <property type="match status" value="1"/>
</dbReference>
<comment type="function">
    <text evidence="1">NodD regulates the expression of the nodABCFE genes which encode other nodulation proteins. NodD is also a negative regulator of its own expression. Binds flavonoids as inducers.</text>
</comment>
<comment type="similarity">
    <text evidence="2">Belongs to the LysR transcriptional regulatory family.</text>
</comment>
<protein>
    <submittedName>
        <fullName evidence="7">LysR family transcriptional regulator</fullName>
    </submittedName>
</protein>
<dbReference type="KEGG" id="aol:S58_56990"/>
<dbReference type="FunFam" id="1.10.10.10:FF:000001">
    <property type="entry name" value="LysR family transcriptional regulator"/>
    <property type="match status" value="1"/>
</dbReference>
<dbReference type="PANTHER" id="PTHR30537">
    <property type="entry name" value="HTH-TYPE TRANSCRIPTIONAL REGULATOR"/>
    <property type="match status" value="1"/>
</dbReference>
<dbReference type="Gene3D" id="1.10.10.10">
    <property type="entry name" value="Winged helix-like DNA-binding domain superfamily/Winged helix DNA-binding domain"/>
    <property type="match status" value="1"/>
</dbReference>
<dbReference type="Gene3D" id="3.40.190.290">
    <property type="match status" value="1"/>
</dbReference>
<dbReference type="GO" id="GO:0003677">
    <property type="term" value="F:DNA binding"/>
    <property type="evidence" value="ECO:0007669"/>
    <property type="project" value="UniProtKB-KW"/>
</dbReference>
<name>M4ZDV9_9BRAD</name>
<dbReference type="Proteomes" id="UP000011841">
    <property type="component" value="Chromosome"/>
</dbReference>
<dbReference type="InterPro" id="IPR000847">
    <property type="entry name" value="LysR_HTH_N"/>
</dbReference>
<dbReference type="HOGENOM" id="CLU_039613_16_2_5"/>
<dbReference type="SUPFAM" id="SSF53850">
    <property type="entry name" value="Periplasmic binding protein-like II"/>
    <property type="match status" value="1"/>
</dbReference>
<dbReference type="InterPro" id="IPR036388">
    <property type="entry name" value="WH-like_DNA-bd_sf"/>
</dbReference>
<organism evidence="7 8">
    <name type="scientific">Bradyrhizobium oligotrophicum S58</name>
    <dbReference type="NCBI Taxonomy" id="1245469"/>
    <lineage>
        <taxon>Bacteria</taxon>
        <taxon>Pseudomonadati</taxon>
        <taxon>Pseudomonadota</taxon>
        <taxon>Alphaproteobacteria</taxon>
        <taxon>Hyphomicrobiales</taxon>
        <taxon>Nitrobacteraceae</taxon>
        <taxon>Bradyrhizobium</taxon>
    </lineage>
</organism>
<evidence type="ECO:0000313" key="7">
    <source>
        <dbReference type="EMBL" id="BAM91676.1"/>
    </source>
</evidence>
<dbReference type="InterPro" id="IPR005119">
    <property type="entry name" value="LysR_subst-bd"/>
</dbReference>
<keyword evidence="3" id="KW-0805">Transcription regulation</keyword>
<evidence type="ECO:0000259" key="6">
    <source>
        <dbReference type="PROSITE" id="PS50931"/>
    </source>
</evidence>
<dbReference type="OrthoDB" id="196624at2"/>
<evidence type="ECO:0000256" key="4">
    <source>
        <dbReference type="ARBA" id="ARBA00023125"/>
    </source>
</evidence>
<dbReference type="RefSeq" id="WP_015668762.1">
    <property type="nucleotide sequence ID" value="NC_020453.1"/>
</dbReference>
<sequence length="301" mass="33708">MKWRIEDIPVFHAVVATGGMTGASRSLGMPKSSVSKSVARLEQDLRIRLFDRNSRRVRVTREGELFFQQCQKILDQVSEADAVMTGLVGVPNGRLSVALPPAFCEEILAPRLAEFHHRYPRIELDVEATTRAIDMLADRFDIAVVVGVQESSELAQKVLIGGRLIWVTSPAYLAAHEIGDGVRALERHLMICERRYGDRTLMIKQHGHLVRFDVGPHVARINNPLAVRRAVAHGAGVSFLPEHYCVELLEEGRLVEIGKEVVFDTRAAQLTAIFPSRKLISSRARAFLDFLEEICAEPRTR</sequence>
<dbReference type="GO" id="GO:0003700">
    <property type="term" value="F:DNA-binding transcription factor activity"/>
    <property type="evidence" value="ECO:0007669"/>
    <property type="project" value="InterPro"/>
</dbReference>
<evidence type="ECO:0000256" key="3">
    <source>
        <dbReference type="ARBA" id="ARBA00023015"/>
    </source>
</evidence>
<feature type="domain" description="HTH lysR-type" evidence="6">
    <location>
        <begin position="1"/>
        <end position="60"/>
    </location>
</feature>
<dbReference type="InterPro" id="IPR036390">
    <property type="entry name" value="WH_DNA-bd_sf"/>
</dbReference>
<dbReference type="Pfam" id="PF00126">
    <property type="entry name" value="HTH_1"/>
    <property type="match status" value="1"/>
</dbReference>
<dbReference type="STRING" id="1245469.S58_56990"/>
<reference evidence="7 8" key="1">
    <citation type="journal article" date="2013" name="Appl. Environ. Microbiol.">
        <title>Genome analysis suggests that the soil oligotrophic bacterium Agromonas oligotrophica (Bradyrhizobium oligotrophicum) is a nitrogen-fixing symbiont of Aeschynomene indica.</title>
        <authorList>
            <person name="Okubo T."/>
            <person name="Fukushima S."/>
            <person name="Itakura M."/>
            <person name="Oshima K."/>
            <person name="Longtonglang A."/>
            <person name="Teaumroong N."/>
            <person name="Mitsui H."/>
            <person name="Hattori M."/>
            <person name="Hattori R."/>
            <person name="Hattori T."/>
            <person name="Minamisawa K."/>
        </authorList>
    </citation>
    <scope>NUCLEOTIDE SEQUENCE [LARGE SCALE GENOMIC DNA]</scope>
    <source>
        <strain evidence="7 8">S58</strain>
    </source>
</reference>
<dbReference type="PATRIC" id="fig|1245469.3.peg.5833"/>
<evidence type="ECO:0000313" key="8">
    <source>
        <dbReference type="Proteomes" id="UP000011841"/>
    </source>
</evidence>
<accession>M4ZDV9</accession>
<evidence type="ECO:0000256" key="2">
    <source>
        <dbReference type="ARBA" id="ARBA00009437"/>
    </source>
</evidence>
<dbReference type="EMBL" id="AP012603">
    <property type="protein sequence ID" value="BAM91676.1"/>
    <property type="molecule type" value="Genomic_DNA"/>
</dbReference>
<dbReference type="SUPFAM" id="SSF46785">
    <property type="entry name" value="Winged helix' DNA-binding domain"/>
    <property type="match status" value="1"/>
</dbReference>
<dbReference type="AlphaFoldDB" id="M4ZDV9"/>
<keyword evidence="4" id="KW-0238">DNA-binding</keyword>
<gene>
    <name evidence="7" type="ORF">S58_56990</name>
</gene>
<evidence type="ECO:0000256" key="1">
    <source>
        <dbReference type="ARBA" id="ARBA00003502"/>
    </source>
</evidence>
<dbReference type="eggNOG" id="COG0583">
    <property type="taxonomic scope" value="Bacteria"/>
</dbReference>
<dbReference type="Pfam" id="PF03466">
    <property type="entry name" value="LysR_substrate"/>
    <property type="match status" value="1"/>
</dbReference>
<proteinExistence type="inferred from homology"/>
<dbReference type="GeneID" id="301819434"/>
<evidence type="ECO:0000256" key="5">
    <source>
        <dbReference type="ARBA" id="ARBA00023163"/>
    </source>
</evidence>